<organism evidence="1 2">
    <name type="scientific">Prevotella bivia DSM 20514</name>
    <dbReference type="NCBI Taxonomy" id="868129"/>
    <lineage>
        <taxon>Bacteria</taxon>
        <taxon>Pseudomonadati</taxon>
        <taxon>Bacteroidota</taxon>
        <taxon>Bacteroidia</taxon>
        <taxon>Bacteroidales</taxon>
        <taxon>Prevotellaceae</taxon>
        <taxon>Prevotella</taxon>
    </lineage>
</organism>
<dbReference type="HOGENOM" id="CLU_064827_4_1_10"/>
<dbReference type="EMBL" id="JH660660">
    <property type="protein sequence ID" value="EIM33166.1"/>
    <property type="molecule type" value="Genomic_DNA"/>
</dbReference>
<dbReference type="InterPro" id="IPR001451">
    <property type="entry name" value="Hexapep"/>
</dbReference>
<dbReference type="InterPro" id="IPR011004">
    <property type="entry name" value="Trimer_LpxA-like_sf"/>
</dbReference>
<evidence type="ECO:0000313" key="2">
    <source>
        <dbReference type="Proteomes" id="UP000002786"/>
    </source>
</evidence>
<reference evidence="1 2" key="1">
    <citation type="submission" date="2012-02" db="EMBL/GenBank/DDBJ databases">
        <title>Improved High-Quality Draft genome of Prevotella bivia DSM 20514.</title>
        <authorList>
            <consortium name="US DOE Joint Genome Institute (JGI-PGF)"/>
            <person name="Lucas S."/>
            <person name="Copeland A."/>
            <person name="Lapidus A."/>
            <person name="Bruce D."/>
            <person name="Goodwin L."/>
            <person name="Pitluck S."/>
            <person name="Peters L."/>
            <person name="Mikhailova N."/>
            <person name="Munk A.C.C."/>
            <person name="Kyrpides N."/>
            <person name="Mavromatis K."/>
            <person name="Detter J.C."/>
            <person name="Han C."/>
            <person name="Land M."/>
            <person name="Hauser L."/>
            <person name="Markowitz V."/>
            <person name="Cheng J.-F."/>
            <person name="Hugenholtz P."/>
            <person name="Woyke T."/>
            <person name="Wu D."/>
            <person name="Gronow S."/>
            <person name="Wellnitz S."/>
            <person name="Brambilla E."/>
            <person name="Klenk H.-P."/>
            <person name="Eisen J.A."/>
        </authorList>
    </citation>
    <scope>NUCLEOTIDE SEQUENCE [LARGE SCALE GENOMIC DNA]</scope>
    <source>
        <strain evidence="1 2">DSM 20514</strain>
    </source>
</reference>
<dbReference type="PANTHER" id="PTHR13061">
    <property type="entry name" value="DYNACTIN SUBUNIT P25"/>
    <property type="match status" value="1"/>
</dbReference>
<proteinExistence type="predicted"/>
<gene>
    <name evidence="1" type="ORF">PrebiDRAFT_1461</name>
</gene>
<sequence length="193" mass="20681">MSILSKNARFHRIICIFAVYKPFKIDIMAIIREVLGHRPQWGNRCFFAENAALVGNVVMGDDVSIWYGAVLRADVDGIRIGNRVNIQDVACVHQSAGHPAVLDDEVSLGHGAIVHGAHICRGALIGMNAVVLDDAVVGEGSIVAAGAVVLEGTAIGKGELWAGIPARKVKDILPEKAAEYAAHYMVAKTWYEG</sequence>
<dbReference type="InterPro" id="IPR047324">
    <property type="entry name" value="LbH_gamma_CA-like"/>
</dbReference>
<keyword evidence="2" id="KW-1185">Reference proteome</keyword>
<dbReference type="GO" id="GO:0016740">
    <property type="term" value="F:transferase activity"/>
    <property type="evidence" value="ECO:0007669"/>
    <property type="project" value="UniProtKB-KW"/>
</dbReference>
<dbReference type="Gene3D" id="2.160.10.10">
    <property type="entry name" value="Hexapeptide repeat proteins"/>
    <property type="match status" value="1"/>
</dbReference>
<protein>
    <submittedName>
        <fullName evidence="1">Isoleucine patch superfamily enzyme, carbonic anhydrase/acetyltransferase</fullName>
    </submittedName>
</protein>
<dbReference type="Proteomes" id="UP000002786">
    <property type="component" value="Unassembled WGS sequence"/>
</dbReference>
<name>I4ZAC4_9BACT</name>
<dbReference type="Pfam" id="PF00132">
    <property type="entry name" value="Hexapep"/>
    <property type="match status" value="1"/>
</dbReference>
<dbReference type="CDD" id="cd04645">
    <property type="entry name" value="LbH_gamma_CA_like"/>
    <property type="match status" value="1"/>
</dbReference>
<dbReference type="InterPro" id="IPR050484">
    <property type="entry name" value="Transf_Hexapept/Carb_Anhydrase"/>
</dbReference>
<accession>I4ZAC4</accession>
<dbReference type="AlphaFoldDB" id="I4ZAC4"/>
<dbReference type="PANTHER" id="PTHR13061:SF29">
    <property type="entry name" value="GAMMA CARBONIC ANHYDRASE-LIKE 1, MITOCHONDRIAL-RELATED"/>
    <property type="match status" value="1"/>
</dbReference>
<dbReference type="SUPFAM" id="SSF51161">
    <property type="entry name" value="Trimeric LpxA-like enzymes"/>
    <property type="match status" value="1"/>
</dbReference>
<evidence type="ECO:0000313" key="1">
    <source>
        <dbReference type="EMBL" id="EIM33166.1"/>
    </source>
</evidence>
<keyword evidence="1" id="KW-0808">Transferase</keyword>